<dbReference type="Gene3D" id="3.40.190.10">
    <property type="entry name" value="Periplasmic binding protein-like II"/>
    <property type="match status" value="2"/>
</dbReference>
<dbReference type="PANTHER" id="PTHR30537">
    <property type="entry name" value="HTH-TYPE TRANSCRIPTIONAL REGULATOR"/>
    <property type="match status" value="1"/>
</dbReference>
<comment type="caution">
    <text evidence="6">The sequence shown here is derived from an EMBL/GenBank/DDBJ whole genome shotgun (WGS) entry which is preliminary data.</text>
</comment>
<evidence type="ECO:0000256" key="1">
    <source>
        <dbReference type="ARBA" id="ARBA00009437"/>
    </source>
</evidence>
<accession>A0A4R6UIG0</accession>
<dbReference type="PANTHER" id="PTHR30537:SF26">
    <property type="entry name" value="GLYCINE CLEAVAGE SYSTEM TRANSCRIPTIONAL ACTIVATOR"/>
    <property type="match status" value="1"/>
</dbReference>
<dbReference type="AlphaFoldDB" id="A0A4R6UIG0"/>
<sequence length="314" mass="34435">MRRKLPSTQALNCFEAAARHQSFTRAAQELNLTQGAVSRQVAALEAFLGVPLFKRTQHGMALTPAGADYARQVRQRLDALERDAVDLMGRRGQGDSLTLATVPTFATRWLIPRLPRLAAQHPDLLVHLETRTRPFLFTDTGIDAALWAGTPQQLQQWAGTQATHLMDEDVLPVCSPRLLPRGQPVEPAALAEWPLLQQSTRPEAWRQWFDAQGVDAPRAMAGPRYELFSMQAAAAMAGLGVALMPTLLVQAELASGVLVVACPQPLKAQRAYYLVQPQVAERPALAVFRVWVVGECGGLNAIIRLHGCPVRSYS</sequence>
<dbReference type="InterPro" id="IPR005119">
    <property type="entry name" value="LysR_subst-bd"/>
</dbReference>
<dbReference type="PRINTS" id="PR00039">
    <property type="entry name" value="HTHLYSR"/>
</dbReference>
<dbReference type="FunFam" id="3.40.190.10:FF:000017">
    <property type="entry name" value="Glycine cleavage system transcriptional activator"/>
    <property type="match status" value="1"/>
</dbReference>
<proteinExistence type="inferred from homology"/>
<dbReference type="OrthoDB" id="9178397at2"/>
<evidence type="ECO:0000313" key="7">
    <source>
        <dbReference type="Proteomes" id="UP000295510"/>
    </source>
</evidence>
<evidence type="ECO:0000256" key="4">
    <source>
        <dbReference type="ARBA" id="ARBA00023163"/>
    </source>
</evidence>
<dbReference type="InterPro" id="IPR036388">
    <property type="entry name" value="WH-like_DNA-bd_sf"/>
</dbReference>
<dbReference type="EMBL" id="SNYL01000002">
    <property type="protein sequence ID" value="TDQ44795.1"/>
    <property type="molecule type" value="Genomic_DNA"/>
</dbReference>
<dbReference type="InterPro" id="IPR058163">
    <property type="entry name" value="LysR-type_TF_proteobact-type"/>
</dbReference>
<keyword evidence="7" id="KW-1185">Reference proteome</keyword>
<dbReference type="FunFam" id="1.10.10.10:FF:000038">
    <property type="entry name" value="Glycine cleavage system transcriptional activator"/>
    <property type="match status" value="1"/>
</dbReference>
<protein>
    <submittedName>
        <fullName evidence="6">DNA-binding transcriptional LysR family regulator</fullName>
    </submittedName>
</protein>
<organism evidence="6 7">
    <name type="scientific">Tepidicella xavieri</name>
    <dbReference type="NCBI Taxonomy" id="360241"/>
    <lineage>
        <taxon>Bacteria</taxon>
        <taxon>Pseudomonadati</taxon>
        <taxon>Pseudomonadota</taxon>
        <taxon>Betaproteobacteria</taxon>
        <taxon>Burkholderiales</taxon>
        <taxon>Tepidicella</taxon>
    </lineage>
</organism>
<dbReference type="Pfam" id="PF00126">
    <property type="entry name" value="HTH_1"/>
    <property type="match status" value="1"/>
</dbReference>
<comment type="similarity">
    <text evidence="1">Belongs to the LysR transcriptional regulatory family.</text>
</comment>
<gene>
    <name evidence="6" type="ORF">DFR43_102137</name>
</gene>
<dbReference type="GO" id="GO:0043565">
    <property type="term" value="F:sequence-specific DNA binding"/>
    <property type="evidence" value="ECO:0007669"/>
    <property type="project" value="TreeGrafter"/>
</dbReference>
<name>A0A4R6UIG0_9BURK</name>
<dbReference type="SUPFAM" id="SSF46785">
    <property type="entry name" value="Winged helix' DNA-binding domain"/>
    <property type="match status" value="1"/>
</dbReference>
<dbReference type="Gene3D" id="1.10.10.10">
    <property type="entry name" value="Winged helix-like DNA-binding domain superfamily/Winged helix DNA-binding domain"/>
    <property type="match status" value="1"/>
</dbReference>
<evidence type="ECO:0000259" key="5">
    <source>
        <dbReference type="PROSITE" id="PS50931"/>
    </source>
</evidence>
<dbReference type="Proteomes" id="UP000295510">
    <property type="component" value="Unassembled WGS sequence"/>
</dbReference>
<keyword evidence="4" id="KW-0804">Transcription</keyword>
<dbReference type="RefSeq" id="WP_133595718.1">
    <property type="nucleotide sequence ID" value="NZ_SNYL01000002.1"/>
</dbReference>
<dbReference type="InterPro" id="IPR000847">
    <property type="entry name" value="LysR_HTH_N"/>
</dbReference>
<keyword evidence="2" id="KW-0805">Transcription regulation</keyword>
<dbReference type="PROSITE" id="PS50931">
    <property type="entry name" value="HTH_LYSR"/>
    <property type="match status" value="1"/>
</dbReference>
<keyword evidence="3 6" id="KW-0238">DNA-binding</keyword>
<dbReference type="InterPro" id="IPR036390">
    <property type="entry name" value="WH_DNA-bd_sf"/>
</dbReference>
<evidence type="ECO:0000313" key="6">
    <source>
        <dbReference type="EMBL" id="TDQ44795.1"/>
    </source>
</evidence>
<dbReference type="SUPFAM" id="SSF53850">
    <property type="entry name" value="Periplasmic binding protein-like II"/>
    <property type="match status" value="1"/>
</dbReference>
<dbReference type="GO" id="GO:0006351">
    <property type="term" value="P:DNA-templated transcription"/>
    <property type="evidence" value="ECO:0007669"/>
    <property type="project" value="TreeGrafter"/>
</dbReference>
<dbReference type="GO" id="GO:0003700">
    <property type="term" value="F:DNA-binding transcription factor activity"/>
    <property type="evidence" value="ECO:0007669"/>
    <property type="project" value="InterPro"/>
</dbReference>
<evidence type="ECO:0000256" key="3">
    <source>
        <dbReference type="ARBA" id="ARBA00023125"/>
    </source>
</evidence>
<reference evidence="6 7" key="1">
    <citation type="submission" date="2019-03" db="EMBL/GenBank/DDBJ databases">
        <title>Genomic Encyclopedia of Type Strains, Phase IV (KMG-IV): sequencing the most valuable type-strain genomes for metagenomic binning, comparative biology and taxonomic classification.</title>
        <authorList>
            <person name="Goeker M."/>
        </authorList>
    </citation>
    <scope>NUCLEOTIDE SEQUENCE [LARGE SCALE GENOMIC DNA]</scope>
    <source>
        <strain evidence="6 7">DSM 19605</strain>
    </source>
</reference>
<evidence type="ECO:0000256" key="2">
    <source>
        <dbReference type="ARBA" id="ARBA00023015"/>
    </source>
</evidence>
<feature type="domain" description="HTH lysR-type" evidence="5">
    <location>
        <begin position="6"/>
        <end position="63"/>
    </location>
</feature>
<dbReference type="Pfam" id="PF03466">
    <property type="entry name" value="LysR_substrate"/>
    <property type="match status" value="1"/>
</dbReference>